<evidence type="ECO:0000313" key="12">
    <source>
        <dbReference type="EMBL" id="CCX29917.1"/>
    </source>
</evidence>
<feature type="repeat" description="WD" evidence="11">
    <location>
        <begin position="231"/>
        <end position="263"/>
    </location>
</feature>
<protein>
    <recommendedName>
        <fullName evidence="10">Peroxin-7</fullName>
    </recommendedName>
</protein>
<dbReference type="PANTHER" id="PTHR46027">
    <property type="entry name" value="PEROXISOMAL TARGETING SIGNAL 2 RECEPTOR"/>
    <property type="match status" value="1"/>
</dbReference>
<dbReference type="InterPro" id="IPR044536">
    <property type="entry name" value="PEX7"/>
</dbReference>
<evidence type="ECO:0000256" key="8">
    <source>
        <dbReference type="ARBA" id="ARBA00023140"/>
    </source>
</evidence>
<dbReference type="GO" id="GO:0016558">
    <property type="term" value="P:protein import into peroxisome matrix"/>
    <property type="evidence" value="ECO:0007669"/>
    <property type="project" value="InterPro"/>
</dbReference>
<dbReference type="SUPFAM" id="SSF50978">
    <property type="entry name" value="WD40 repeat-like"/>
    <property type="match status" value="1"/>
</dbReference>
<evidence type="ECO:0000256" key="2">
    <source>
        <dbReference type="ARBA" id="ARBA00004514"/>
    </source>
</evidence>
<evidence type="ECO:0000256" key="5">
    <source>
        <dbReference type="ARBA" id="ARBA00022574"/>
    </source>
</evidence>
<keyword evidence="8" id="KW-0576">Peroxisome</keyword>
<sequence length="326" mass="35949">MLSFRTTGFNGYAVKYSPFFDSRIACAASSNFGLVGNGRLYILNLTPQGIVAEKWFDTQDSLFDVTFSESNANQLAVASGDGSIKLFDATLNDFPIRQWREHTREVFSLSWNLVDKNIFASSSWDGNVKIWNPTAPQSLRTINIGSCTYSVAFQPSSPTVLSAVSSDGFMRVFDLRAPEPSAEIAKTRVSPGEVLTQDWNKYRPSVIATAGVDRSIRVWDLKMPSMCQTELVGHEYAVRRIAWSPHWQDVVLSASYDMSVRVWTDGSAQAGGAGPGTGRLLGVMDRHTEFCAGVDWCLFGGEGWAASTGWDEMVWVWDVGSTMGSR</sequence>
<dbReference type="Pfam" id="PF00400">
    <property type="entry name" value="WD40"/>
    <property type="match status" value="4"/>
</dbReference>
<name>U4LEF3_PYROM</name>
<dbReference type="PROSITE" id="PS50294">
    <property type="entry name" value="WD_REPEATS_REGION"/>
    <property type="match status" value="2"/>
</dbReference>
<organism evidence="12 13">
    <name type="scientific">Pyronema omphalodes (strain CBS 100304)</name>
    <name type="common">Pyronema confluens</name>
    <dbReference type="NCBI Taxonomy" id="1076935"/>
    <lineage>
        <taxon>Eukaryota</taxon>
        <taxon>Fungi</taxon>
        <taxon>Dikarya</taxon>
        <taxon>Ascomycota</taxon>
        <taxon>Pezizomycotina</taxon>
        <taxon>Pezizomycetes</taxon>
        <taxon>Pezizales</taxon>
        <taxon>Pyronemataceae</taxon>
        <taxon>Pyronema</taxon>
    </lineage>
</organism>
<dbReference type="InterPro" id="IPR036322">
    <property type="entry name" value="WD40_repeat_dom_sf"/>
</dbReference>
<keyword evidence="7" id="KW-0653">Protein transport</keyword>
<proteinExistence type="inferred from homology"/>
<dbReference type="Gene3D" id="2.130.10.10">
    <property type="entry name" value="YVTN repeat-like/Quinoprotein amine dehydrogenase"/>
    <property type="match status" value="1"/>
</dbReference>
<dbReference type="GO" id="GO:0005782">
    <property type="term" value="C:peroxisomal matrix"/>
    <property type="evidence" value="ECO:0007669"/>
    <property type="project" value="UniProtKB-SubCell"/>
</dbReference>
<feature type="repeat" description="WD" evidence="11">
    <location>
        <begin position="207"/>
        <end position="229"/>
    </location>
</feature>
<reference evidence="12 13" key="1">
    <citation type="journal article" date="2013" name="PLoS Genet.">
        <title>The genome and development-dependent transcriptomes of Pyronema confluens: a window into fungal evolution.</title>
        <authorList>
            <person name="Traeger S."/>
            <person name="Altegoer F."/>
            <person name="Freitag M."/>
            <person name="Gabaldon T."/>
            <person name="Kempken F."/>
            <person name="Kumar A."/>
            <person name="Marcet-Houben M."/>
            <person name="Poggeler S."/>
            <person name="Stajich J.E."/>
            <person name="Nowrousian M."/>
        </authorList>
    </citation>
    <scope>NUCLEOTIDE SEQUENCE [LARGE SCALE GENOMIC DNA]</scope>
    <source>
        <strain evidence="13">CBS 100304</strain>
        <tissue evidence="12">Vegetative mycelium</tissue>
    </source>
</reference>
<evidence type="ECO:0000256" key="10">
    <source>
        <dbReference type="ARBA" id="ARBA00032565"/>
    </source>
</evidence>
<dbReference type="SMART" id="SM00320">
    <property type="entry name" value="WD40"/>
    <property type="match status" value="6"/>
</dbReference>
<feature type="repeat" description="WD" evidence="11">
    <location>
        <begin position="99"/>
        <end position="141"/>
    </location>
</feature>
<evidence type="ECO:0000256" key="6">
    <source>
        <dbReference type="ARBA" id="ARBA00022737"/>
    </source>
</evidence>
<dbReference type="OMA" id="FAVHWNL"/>
<evidence type="ECO:0000256" key="4">
    <source>
        <dbReference type="ARBA" id="ARBA00022490"/>
    </source>
</evidence>
<dbReference type="PANTHER" id="PTHR46027:SF1">
    <property type="entry name" value="PEROXISOMAL TARGETING SIGNAL 2 RECEPTOR"/>
    <property type="match status" value="1"/>
</dbReference>
<keyword evidence="5 11" id="KW-0853">WD repeat</keyword>
<keyword evidence="12" id="KW-0675">Receptor</keyword>
<dbReference type="STRING" id="1076935.U4LEF3"/>
<dbReference type="InterPro" id="IPR001680">
    <property type="entry name" value="WD40_rpt"/>
</dbReference>
<dbReference type="GO" id="GO:0005053">
    <property type="term" value="F:peroxisome matrix targeting signal-2 binding"/>
    <property type="evidence" value="ECO:0007669"/>
    <property type="project" value="InterPro"/>
</dbReference>
<evidence type="ECO:0000256" key="1">
    <source>
        <dbReference type="ARBA" id="ARBA00004253"/>
    </source>
</evidence>
<keyword evidence="6" id="KW-0677">Repeat</keyword>
<evidence type="ECO:0000256" key="3">
    <source>
        <dbReference type="ARBA" id="ARBA00022448"/>
    </source>
</evidence>
<evidence type="ECO:0000256" key="7">
    <source>
        <dbReference type="ARBA" id="ARBA00022927"/>
    </source>
</evidence>
<evidence type="ECO:0000313" key="13">
    <source>
        <dbReference type="Proteomes" id="UP000018144"/>
    </source>
</evidence>
<dbReference type="EMBL" id="HF935393">
    <property type="protein sequence ID" value="CCX29917.1"/>
    <property type="molecule type" value="Genomic_DNA"/>
</dbReference>
<dbReference type="InterPro" id="IPR020472">
    <property type="entry name" value="WD40_PAC1"/>
</dbReference>
<dbReference type="InterPro" id="IPR015943">
    <property type="entry name" value="WD40/YVTN_repeat-like_dom_sf"/>
</dbReference>
<comment type="similarity">
    <text evidence="9">Belongs to the WD repeat peroxin-7 family.</text>
</comment>
<dbReference type="PROSITE" id="PS50082">
    <property type="entry name" value="WD_REPEATS_2"/>
    <property type="match status" value="3"/>
</dbReference>
<dbReference type="PROSITE" id="PS00678">
    <property type="entry name" value="WD_REPEATS_1"/>
    <property type="match status" value="1"/>
</dbReference>
<dbReference type="Proteomes" id="UP000018144">
    <property type="component" value="Unassembled WGS sequence"/>
</dbReference>
<keyword evidence="3" id="KW-0813">Transport</keyword>
<evidence type="ECO:0000256" key="9">
    <source>
        <dbReference type="ARBA" id="ARBA00024017"/>
    </source>
</evidence>
<dbReference type="PRINTS" id="PR00320">
    <property type="entry name" value="GPROTEINBRPT"/>
</dbReference>
<dbReference type="eggNOG" id="KOG0277">
    <property type="taxonomic scope" value="Eukaryota"/>
</dbReference>
<keyword evidence="13" id="KW-1185">Reference proteome</keyword>
<gene>
    <name evidence="12" type="ORF">PCON_07714</name>
</gene>
<comment type="subcellular location">
    <subcellularLocation>
        <location evidence="2">Cytoplasm</location>
        <location evidence="2">Cytosol</location>
    </subcellularLocation>
    <subcellularLocation>
        <location evidence="1">Peroxisome matrix</location>
    </subcellularLocation>
</comment>
<accession>U4LEF3</accession>
<dbReference type="InterPro" id="IPR019775">
    <property type="entry name" value="WD40_repeat_CS"/>
</dbReference>
<evidence type="ECO:0000256" key="11">
    <source>
        <dbReference type="PROSITE-ProRule" id="PRU00221"/>
    </source>
</evidence>
<dbReference type="OrthoDB" id="273771at2759"/>
<dbReference type="AlphaFoldDB" id="U4LEF3"/>
<keyword evidence="4" id="KW-0963">Cytoplasm</keyword>
<dbReference type="GO" id="GO:0005829">
    <property type="term" value="C:cytosol"/>
    <property type="evidence" value="ECO:0007669"/>
    <property type="project" value="UniProtKB-SubCell"/>
</dbReference>